<dbReference type="STRING" id="1802115.A2756_05055"/>
<gene>
    <name evidence="1" type="ORF">A2756_05055</name>
</gene>
<proteinExistence type="predicted"/>
<sequence>MKMKGLGGWVRGKLDAKLQQWGATVMRDEECTVKRMSPTTLSVTFNKLKPNEGLRGIAPLPESLGRAELERRRRERTINELPYITASMQKLAERLQTRKDLAGISLIIADPDEPNPPFRQLDRERFLERFGPKEGNPDRQTGG</sequence>
<dbReference type="AlphaFoldDB" id="A0A1G2G2X8"/>
<evidence type="ECO:0000313" key="2">
    <source>
        <dbReference type="Proteomes" id="UP000177785"/>
    </source>
</evidence>
<organism evidence="1 2">
    <name type="scientific">Candidatus Ryanbacteria bacterium RIFCSPHIGHO2_01_FULL_48_27</name>
    <dbReference type="NCBI Taxonomy" id="1802115"/>
    <lineage>
        <taxon>Bacteria</taxon>
        <taxon>Candidatus Ryaniibacteriota</taxon>
    </lineage>
</organism>
<name>A0A1G2G2X8_9BACT</name>
<protein>
    <submittedName>
        <fullName evidence="1">Uncharacterized protein</fullName>
    </submittedName>
</protein>
<dbReference type="EMBL" id="MHNL01000024">
    <property type="protein sequence ID" value="OGZ44241.1"/>
    <property type="molecule type" value="Genomic_DNA"/>
</dbReference>
<evidence type="ECO:0000313" key="1">
    <source>
        <dbReference type="EMBL" id="OGZ44241.1"/>
    </source>
</evidence>
<dbReference type="Proteomes" id="UP000177785">
    <property type="component" value="Unassembled WGS sequence"/>
</dbReference>
<comment type="caution">
    <text evidence="1">The sequence shown here is derived from an EMBL/GenBank/DDBJ whole genome shotgun (WGS) entry which is preliminary data.</text>
</comment>
<reference evidence="1 2" key="1">
    <citation type="journal article" date="2016" name="Nat. Commun.">
        <title>Thousands of microbial genomes shed light on interconnected biogeochemical processes in an aquifer system.</title>
        <authorList>
            <person name="Anantharaman K."/>
            <person name="Brown C.T."/>
            <person name="Hug L.A."/>
            <person name="Sharon I."/>
            <person name="Castelle C.J."/>
            <person name="Probst A.J."/>
            <person name="Thomas B.C."/>
            <person name="Singh A."/>
            <person name="Wilkins M.J."/>
            <person name="Karaoz U."/>
            <person name="Brodie E.L."/>
            <person name="Williams K.H."/>
            <person name="Hubbard S.S."/>
            <person name="Banfield J.F."/>
        </authorList>
    </citation>
    <scope>NUCLEOTIDE SEQUENCE [LARGE SCALE GENOMIC DNA]</scope>
</reference>
<accession>A0A1G2G2X8</accession>